<evidence type="ECO:0000256" key="3">
    <source>
        <dbReference type="ARBA" id="ARBA00023015"/>
    </source>
</evidence>
<feature type="compositionally biased region" description="Low complexity" evidence="6">
    <location>
        <begin position="439"/>
        <end position="468"/>
    </location>
</feature>
<dbReference type="AlphaFoldDB" id="A0A1X2ITA2"/>
<protein>
    <recommendedName>
        <fullName evidence="7">Zn(2)-C6 fungal-type domain-containing protein</fullName>
    </recommendedName>
</protein>
<keyword evidence="2" id="KW-0479">Metal-binding</keyword>
<gene>
    <name evidence="8" type="ORF">BCR42DRAFT_405339</name>
</gene>
<dbReference type="InterPro" id="IPR050815">
    <property type="entry name" value="TF_fung"/>
</dbReference>
<evidence type="ECO:0000313" key="9">
    <source>
        <dbReference type="Proteomes" id="UP000193560"/>
    </source>
</evidence>
<dbReference type="GO" id="GO:0008270">
    <property type="term" value="F:zinc ion binding"/>
    <property type="evidence" value="ECO:0007669"/>
    <property type="project" value="InterPro"/>
</dbReference>
<accession>A0A1X2ITA2</accession>
<dbReference type="Pfam" id="PF00172">
    <property type="entry name" value="Zn_clus"/>
    <property type="match status" value="1"/>
</dbReference>
<dbReference type="PROSITE" id="PS00463">
    <property type="entry name" value="ZN2_CY6_FUNGAL_1"/>
    <property type="match status" value="1"/>
</dbReference>
<evidence type="ECO:0000256" key="6">
    <source>
        <dbReference type="SAM" id="MobiDB-lite"/>
    </source>
</evidence>
<evidence type="ECO:0000256" key="1">
    <source>
        <dbReference type="ARBA" id="ARBA00004123"/>
    </source>
</evidence>
<dbReference type="CDD" id="cd00067">
    <property type="entry name" value="GAL4"/>
    <property type="match status" value="1"/>
</dbReference>
<evidence type="ECO:0000256" key="4">
    <source>
        <dbReference type="ARBA" id="ARBA00023163"/>
    </source>
</evidence>
<keyword evidence="3" id="KW-0805">Transcription regulation</keyword>
<reference evidence="8 9" key="1">
    <citation type="submission" date="2016-07" db="EMBL/GenBank/DDBJ databases">
        <title>Pervasive Adenine N6-methylation of Active Genes in Fungi.</title>
        <authorList>
            <consortium name="DOE Joint Genome Institute"/>
            <person name="Mondo S.J."/>
            <person name="Dannebaum R.O."/>
            <person name="Kuo R.C."/>
            <person name="Labutti K."/>
            <person name="Haridas S."/>
            <person name="Kuo A."/>
            <person name="Salamov A."/>
            <person name="Ahrendt S.R."/>
            <person name="Lipzen A."/>
            <person name="Sullivan W."/>
            <person name="Andreopoulos W.B."/>
            <person name="Clum A."/>
            <person name="Lindquist E."/>
            <person name="Daum C."/>
            <person name="Ramamoorthy G.K."/>
            <person name="Gryganskyi A."/>
            <person name="Culley D."/>
            <person name="Magnuson J.K."/>
            <person name="James T.Y."/>
            <person name="O'Malley M.A."/>
            <person name="Stajich J.E."/>
            <person name="Spatafora J.W."/>
            <person name="Visel A."/>
            <person name="Grigoriev I.V."/>
        </authorList>
    </citation>
    <scope>NUCLEOTIDE SEQUENCE [LARGE SCALE GENOMIC DNA]</scope>
    <source>
        <strain evidence="8 9">NRRL 1336</strain>
    </source>
</reference>
<sequence>MSSGASSKAFNKRLKPCLRCKTQRRKCDRPSETSDCYRCIKSNRECIYDDGTGDAGDESIDGNLELQKLTQNVASLQESLQHMEIYLQQERFAHTNSKSNSTLEGTNMAPFNQLESPSPYATSQDSPFSVYINCSDSPLSTLQLSPIAAQTSTFSSTESANSHYTTPMDEDKEYEWELSFVDGKLRLDSSIRSFDELTAYGNALRQYLSPFAGVFNNTSFLFETIQPKSLMPMIIRVVSKRSLNRQWNKLLTNNASMWNKYHFMLKRHHPAVLLAAAGKEPPISCIDELVRNYFTCYNPGLPMIHAPSYMAEYETVVRPNPTKHAITMAFCCCMCASTCRHLTYNNYERRILADYFYDRAVDALGDFFDDPDRRLETLMTINFLAQYHQIMLRITEARKWCTIGYMIAKDLYQEYESHQKEQPQFNESTTGTATSIKDPSSPYSMASTATATSSSSSNSSASSSSLPSTPTPTPTLPEEYSTTSTHHHCQSSTIHTAISSKPLESKYLPELTPVTTDRNLAMFRRHYVMSICSQKVLDLLLDHNPATWDMLSSRPILYLEDECEMTYTFIGIYNKSLQLLTHPVVLELKEQTHRMQLGEKAKVTLELILRFDQVYKDWWKSLPPEFRLCEQDPADVACRPLIEKCPNPMQLIVFLLAVIHKAEANIALTKPSNQYTVSEDTNYGLLRAIQERALNDAYECVESLTLALKRLESNKLFCIFTSDLLLWVSDLMCTLSASPSQAVKSRAQRRLTESLLELRNVRFMEGNLVPPALSPLAFMNSTEKSTSSTLPSLLKSDNLSFNVMELYQEYTLPGLAFGYDILRMASESE</sequence>
<dbReference type="InterPro" id="IPR036864">
    <property type="entry name" value="Zn2-C6_fun-type_DNA-bd_sf"/>
</dbReference>
<dbReference type="EMBL" id="MCGE01000004">
    <property type="protein sequence ID" value="ORZ22025.1"/>
    <property type="molecule type" value="Genomic_DNA"/>
</dbReference>
<proteinExistence type="predicted"/>
<dbReference type="SUPFAM" id="SSF57701">
    <property type="entry name" value="Zn2/Cys6 DNA-binding domain"/>
    <property type="match status" value="1"/>
</dbReference>
<dbReference type="InterPro" id="IPR001138">
    <property type="entry name" value="Zn2Cys6_DnaBD"/>
</dbReference>
<feature type="compositionally biased region" description="Low complexity" evidence="6">
    <location>
        <begin position="476"/>
        <end position="494"/>
    </location>
</feature>
<comment type="subcellular location">
    <subcellularLocation>
        <location evidence="1">Nucleus</location>
    </subcellularLocation>
</comment>
<name>A0A1X2ITA2_9FUNG</name>
<dbReference type="PROSITE" id="PS50048">
    <property type="entry name" value="ZN2_CY6_FUNGAL_2"/>
    <property type="match status" value="1"/>
</dbReference>
<keyword evidence="9" id="KW-1185">Reference proteome</keyword>
<feature type="compositionally biased region" description="Polar residues" evidence="6">
    <location>
        <begin position="422"/>
        <end position="438"/>
    </location>
</feature>
<evidence type="ECO:0000259" key="7">
    <source>
        <dbReference type="PROSITE" id="PS50048"/>
    </source>
</evidence>
<dbReference type="SMART" id="SM00066">
    <property type="entry name" value="GAL4"/>
    <property type="match status" value="1"/>
</dbReference>
<dbReference type="Proteomes" id="UP000193560">
    <property type="component" value="Unassembled WGS sequence"/>
</dbReference>
<feature type="region of interest" description="Disordered" evidence="6">
    <location>
        <begin position="419"/>
        <end position="494"/>
    </location>
</feature>
<evidence type="ECO:0000256" key="2">
    <source>
        <dbReference type="ARBA" id="ARBA00022723"/>
    </source>
</evidence>
<dbReference type="GO" id="GO:0000981">
    <property type="term" value="F:DNA-binding transcription factor activity, RNA polymerase II-specific"/>
    <property type="evidence" value="ECO:0007669"/>
    <property type="project" value="InterPro"/>
</dbReference>
<dbReference type="PANTHER" id="PTHR47338">
    <property type="entry name" value="ZN(II)2CYS6 TRANSCRIPTION FACTOR (EUROFUNG)-RELATED"/>
    <property type="match status" value="1"/>
</dbReference>
<evidence type="ECO:0000256" key="5">
    <source>
        <dbReference type="ARBA" id="ARBA00023242"/>
    </source>
</evidence>
<evidence type="ECO:0000313" key="8">
    <source>
        <dbReference type="EMBL" id="ORZ22025.1"/>
    </source>
</evidence>
<dbReference type="CDD" id="cd12148">
    <property type="entry name" value="fungal_TF_MHR"/>
    <property type="match status" value="1"/>
</dbReference>
<dbReference type="PANTHER" id="PTHR47338:SF5">
    <property type="entry name" value="ZN(II)2CYS6 TRANSCRIPTION FACTOR (EUROFUNG)"/>
    <property type="match status" value="1"/>
</dbReference>
<comment type="caution">
    <text evidence="8">The sequence shown here is derived from an EMBL/GenBank/DDBJ whole genome shotgun (WGS) entry which is preliminary data.</text>
</comment>
<keyword evidence="4" id="KW-0804">Transcription</keyword>
<keyword evidence="5" id="KW-0539">Nucleus</keyword>
<dbReference type="OrthoDB" id="2369992at2759"/>
<dbReference type="GO" id="GO:0005634">
    <property type="term" value="C:nucleus"/>
    <property type="evidence" value="ECO:0007669"/>
    <property type="project" value="UniProtKB-SubCell"/>
</dbReference>
<feature type="domain" description="Zn(2)-C6 fungal-type" evidence="7">
    <location>
        <begin position="16"/>
        <end position="48"/>
    </location>
</feature>
<dbReference type="Gene3D" id="4.10.240.10">
    <property type="entry name" value="Zn(2)-C6 fungal-type DNA-binding domain"/>
    <property type="match status" value="1"/>
</dbReference>
<organism evidence="8 9">
    <name type="scientific">Absidia repens</name>
    <dbReference type="NCBI Taxonomy" id="90262"/>
    <lineage>
        <taxon>Eukaryota</taxon>
        <taxon>Fungi</taxon>
        <taxon>Fungi incertae sedis</taxon>
        <taxon>Mucoromycota</taxon>
        <taxon>Mucoromycotina</taxon>
        <taxon>Mucoromycetes</taxon>
        <taxon>Mucorales</taxon>
        <taxon>Cunninghamellaceae</taxon>
        <taxon>Absidia</taxon>
    </lineage>
</organism>